<protein>
    <recommendedName>
        <fullName evidence="3">Peptidase M20 dimerisation domain-containing protein</fullName>
    </recommendedName>
</protein>
<keyword evidence="5" id="KW-1185">Reference proteome</keyword>
<name>A0AAD9SA78_PHOAM</name>
<dbReference type="CDD" id="cd05672">
    <property type="entry name" value="M20_ACY1L2-like"/>
    <property type="match status" value="1"/>
</dbReference>
<organism evidence="4 5">
    <name type="scientific">Phomopsis amygdali</name>
    <name type="common">Fusicoccum amygdali</name>
    <dbReference type="NCBI Taxonomy" id="1214568"/>
    <lineage>
        <taxon>Eukaryota</taxon>
        <taxon>Fungi</taxon>
        <taxon>Dikarya</taxon>
        <taxon>Ascomycota</taxon>
        <taxon>Pezizomycotina</taxon>
        <taxon>Sordariomycetes</taxon>
        <taxon>Sordariomycetidae</taxon>
        <taxon>Diaporthales</taxon>
        <taxon>Diaporthaceae</taxon>
        <taxon>Diaporthe</taxon>
    </lineage>
</organism>
<dbReference type="SUPFAM" id="SSF53187">
    <property type="entry name" value="Zn-dependent exopeptidases"/>
    <property type="match status" value="1"/>
</dbReference>
<comment type="caution">
    <text evidence="4">The sequence shown here is derived from an EMBL/GenBank/DDBJ whole genome shotgun (WGS) entry which is preliminary data.</text>
</comment>
<dbReference type="SUPFAM" id="SSF55031">
    <property type="entry name" value="Bacterial exopeptidase dimerisation domain"/>
    <property type="match status" value="1"/>
</dbReference>
<evidence type="ECO:0000259" key="3">
    <source>
        <dbReference type="Pfam" id="PF07687"/>
    </source>
</evidence>
<dbReference type="AlphaFoldDB" id="A0AAD9SA78"/>
<dbReference type="Pfam" id="PF07687">
    <property type="entry name" value="M20_dimer"/>
    <property type="match status" value="1"/>
</dbReference>
<dbReference type="EMBL" id="JAUJFL010000005">
    <property type="protein sequence ID" value="KAK2603159.1"/>
    <property type="molecule type" value="Genomic_DNA"/>
</dbReference>
<dbReference type="InterPro" id="IPR017439">
    <property type="entry name" value="Amidohydrolase"/>
</dbReference>
<accession>A0AAD9SA78</accession>
<reference evidence="4" key="1">
    <citation type="submission" date="2023-06" db="EMBL/GenBank/DDBJ databases">
        <authorList>
            <person name="Noh H."/>
        </authorList>
    </citation>
    <scope>NUCLEOTIDE SEQUENCE</scope>
    <source>
        <strain evidence="4">DUCC20226</strain>
    </source>
</reference>
<proteinExistence type="inferred from homology"/>
<dbReference type="InterPro" id="IPR052030">
    <property type="entry name" value="Peptidase_M20/M20A_hydrolases"/>
</dbReference>
<dbReference type="NCBIfam" id="TIGR01891">
    <property type="entry name" value="amidohydrolases"/>
    <property type="match status" value="1"/>
</dbReference>
<gene>
    <name evidence="4" type="ORF">N8I77_009637</name>
</gene>
<sequence length="591" mass="64147">METSITPDSQMASQPEVLEVSDDDTASDVASPAVTNIANNNQPPTVHTMRPPPHGKRLRTEDSLTSFLDSFAATEGYAISLRRSAKKGKLGAKKLYQCTRSGQSSSQKSNDADSSPRKINCPFIFSVDCLKRTGFEWEIDTLSTLPHNHGPANNSRLDPLRQIDLEASAELGGQLPDWLENRNETMARVDAEAIIHGEIDSRVEHIRFINDEIHSNPELAYEEHQAHDTFVNLLTKLGFTVVPHAFGLETAFSAEYGLGGRLIIFNAEYDALPGIGHACGHNLIASASLAAFLGTAAALKTSRSPGRVRLLGTPAEEGGGGKLKLIEAGAYRGCAASLMVHPGPGYRLSAPVRGVSYVPMLANVKKRVHFTGREAHAAMAPWEGANALDAVCLSYNAIAMLRQQIRPYERIHGVFRQAGDRPNVIPAHCTVEYYVRSDTKAHAETLWLRVLKCFEGAALATECKFEVETLNSYADVRASKKLCEAYVDAMPRGTVHPSEPSDFLAGSTDMGDVCYECPGFHGAFGIDTQVGEGNHTKGFAAVAGTDESFDRAVECGKGMALVGWRMLTDDGFAGQVFREWRVDMKHAAEGN</sequence>
<feature type="domain" description="Peptidase M20 dimerisation" evidence="3">
    <location>
        <begin position="367"/>
        <end position="453"/>
    </location>
</feature>
<dbReference type="Gene3D" id="3.40.630.10">
    <property type="entry name" value="Zn peptidases"/>
    <property type="match status" value="1"/>
</dbReference>
<dbReference type="InterPro" id="IPR011650">
    <property type="entry name" value="Peptidase_M20_dimer"/>
</dbReference>
<comment type="similarity">
    <text evidence="1">Belongs to the peptidase M20A family.</text>
</comment>
<feature type="compositionally biased region" description="Polar residues" evidence="2">
    <location>
        <begin position="1"/>
        <end position="13"/>
    </location>
</feature>
<feature type="region of interest" description="Disordered" evidence="2">
    <location>
        <begin position="1"/>
        <end position="58"/>
    </location>
</feature>
<evidence type="ECO:0000256" key="1">
    <source>
        <dbReference type="ARBA" id="ARBA00006247"/>
    </source>
</evidence>
<evidence type="ECO:0000313" key="4">
    <source>
        <dbReference type="EMBL" id="KAK2603159.1"/>
    </source>
</evidence>
<dbReference type="PANTHER" id="PTHR30575:SF0">
    <property type="entry name" value="XAA-ARG DIPEPTIDASE"/>
    <property type="match status" value="1"/>
</dbReference>
<feature type="compositionally biased region" description="Polar residues" evidence="2">
    <location>
        <begin position="36"/>
        <end position="45"/>
    </location>
</feature>
<dbReference type="InterPro" id="IPR002933">
    <property type="entry name" value="Peptidase_M20"/>
</dbReference>
<evidence type="ECO:0000313" key="5">
    <source>
        <dbReference type="Proteomes" id="UP001265746"/>
    </source>
</evidence>
<dbReference type="FunFam" id="3.30.70.360:FF:000004">
    <property type="entry name" value="Peptidase M20 domain-containing protein 2"/>
    <property type="match status" value="1"/>
</dbReference>
<dbReference type="PANTHER" id="PTHR30575">
    <property type="entry name" value="PEPTIDASE M20"/>
    <property type="match status" value="1"/>
</dbReference>
<dbReference type="Pfam" id="PF01546">
    <property type="entry name" value="Peptidase_M20"/>
    <property type="match status" value="1"/>
</dbReference>
<evidence type="ECO:0000256" key="2">
    <source>
        <dbReference type="SAM" id="MobiDB-lite"/>
    </source>
</evidence>
<dbReference type="GO" id="GO:0016805">
    <property type="term" value="F:dipeptidase activity"/>
    <property type="evidence" value="ECO:0007669"/>
    <property type="project" value="TreeGrafter"/>
</dbReference>
<dbReference type="Gene3D" id="3.30.70.360">
    <property type="match status" value="1"/>
</dbReference>
<dbReference type="InterPro" id="IPR036264">
    <property type="entry name" value="Bact_exopeptidase_dim_dom"/>
</dbReference>
<dbReference type="Proteomes" id="UP001265746">
    <property type="component" value="Unassembled WGS sequence"/>
</dbReference>